<dbReference type="PANTHER" id="PTHR31139">
    <property type="entry name" value="ECTOPIC P GRANULES PROTEIN 5 HOMOLOG"/>
    <property type="match status" value="1"/>
</dbReference>
<feature type="region of interest" description="Disordered" evidence="3">
    <location>
        <begin position="1"/>
        <end position="32"/>
    </location>
</feature>
<dbReference type="InterPro" id="IPR058750">
    <property type="entry name" value="TPR_Epg5"/>
</dbReference>
<evidence type="ECO:0000313" key="6">
    <source>
        <dbReference type="Proteomes" id="UP000234681"/>
    </source>
</evidence>
<evidence type="ECO:0000256" key="1">
    <source>
        <dbReference type="ARBA" id="ARBA00010948"/>
    </source>
</evidence>
<gene>
    <name evidence="5" type="ORF">rCG_41226</name>
</gene>
<feature type="region of interest" description="Disordered" evidence="3">
    <location>
        <begin position="88"/>
        <end position="139"/>
    </location>
</feature>
<organism evidence="5 6">
    <name type="scientific">Rattus norvegicus</name>
    <name type="common">Rat</name>
    <dbReference type="NCBI Taxonomy" id="10116"/>
    <lineage>
        <taxon>Eukaryota</taxon>
        <taxon>Metazoa</taxon>
        <taxon>Chordata</taxon>
        <taxon>Craniata</taxon>
        <taxon>Vertebrata</taxon>
        <taxon>Euteleostomi</taxon>
        <taxon>Mammalia</taxon>
        <taxon>Eutheria</taxon>
        <taxon>Euarchontoglires</taxon>
        <taxon>Glires</taxon>
        <taxon>Rodentia</taxon>
        <taxon>Myomorpha</taxon>
        <taxon>Muroidea</taxon>
        <taxon>Muridae</taxon>
        <taxon>Murinae</taxon>
        <taxon>Rattus</taxon>
    </lineage>
</organism>
<keyword evidence="2" id="KW-0072">Autophagy</keyword>
<feature type="compositionally biased region" description="Basic and acidic residues" evidence="3">
    <location>
        <begin position="98"/>
        <end position="129"/>
    </location>
</feature>
<comment type="similarity">
    <text evidence="1">Belongs to the EPG5 family.</text>
</comment>
<dbReference type="Proteomes" id="UP000234681">
    <property type="component" value="Chromosome 18"/>
</dbReference>
<protein>
    <submittedName>
        <fullName evidence="5">RCG41226, isoform CRA_c</fullName>
    </submittedName>
</protein>
<accession>A6KMX3</accession>
<feature type="compositionally biased region" description="Polar residues" evidence="3">
    <location>
        <begin position="538"/>
        <end position="548"/>
    </location>
</feature>
<name>A6KMX3_RAT</name>
<feature type="compositionally biased region" description="Basic residues" evidence="3">
    <location>
        <begin position="7"/>
        <end position="25"/>
    </location>
</feature>
<proteinExistence type="inferred from homology"/>
<evidence type="ECO:0000256" key="2">
    <source>
        <dbReference type="ARBA" id="ARBA00023006"/>
    </source>
</evidence>
<dbReference type="PANTHER" id="PTHR31139:SF4">
    <property type="entry name" value="ECTOPIC P GRANULES PROTEIN 5 HOMOLOG"/>
    <property type="match status" value="1"/>
</dbReference>
<dbReference type="InterPro" id="IPR051436">
    <property type="entry name" value="Autophagy-related_EPG5"/>
</dbReference>
<feature type="non-terminal residue" evidence="5">
    <location>
        <position position="1528"/>
    </location>
</feature>
<feature type="compositionally biased region" description="Acidic residues" evidence="3">
    <location>
        <begin position="553"/>
        <end position="562"/>
    </location>
</feature>
<evidence type="ECO:0000256" key="3">
    <source>
        <dbReference type="SAM" id="MobiDB-lite"/>
    </source>
</evidence>
<feature type="domain" description="Epg5-like TPR" evidence="4">
    <location>
        <begin position="1243"/>
        <end position="1446"/>
    </location>
</feature>
<feature type="region of interest" description="Disordered" evidence="3">
    <location>
        <begin position="538"/>
        <end position="562"/>
    </location>
</feature>
<evidence type="ECO:0000259" key="4">
    <source>
        <dbReference type="Pfam" id="PF26573"/>
    </source>
</evidence>
<sequence>MAEAVKPRRAKAKASRTKGKEKKKHEALQSSDAALLSETCREQGILSPASELKGDGLNVSAASQFHSDVCGWNESEMFDIPLTSLTVVDEGPPIQDTEDLKDRGEVAARDGDDEIELKVDPGDNVRTEGDPGDPSKNFPEVEERTFMQCGSPENTLQSDFPCTQQEGASSQVRESPTRKEDAKALGCSTVLQDVSLHSPYETKEVPQPPRVKKLYPELPAEIAEVPSLVAVKPLLRSERLYPELPSQPELAPFTKEQLKLLEPGSWLENVESYVEEFDNIAHQDRHEFYELLLNYSRCRKQLLLAEAELLTLMSDCQNAKSRLWSFKDEQMAVQGICADQVKVYGHHHYQRVEMNENALGELKKLFDAKSEHLHQTLTLHSYTSVLSRLQVESYIYTLLNSSAVLRSVAVYQADKVSKLTESIPSDVCQLKECISVLFMFTRRVSEDAQFHEDILLWLQKLVSVLQRIGCPGDHFFLLNHILRCPAGISEWAVPFIQIKVLNNPSGVFHFMQSLALLMSPAKNRAEFMCHMKPSEWKPSSSGPASGNWTLVDEGGEEDEDPETSWSLLNEDDLVTLLSQFPFHELFQHLLGFKAKGDYLPETTRPQEMMKIFAFANSLVELLAVGLETFNRARYRQFVKRIGYLIRMTLGYVSDHWAQYVSHNTDVRLTLQPYSMEKLQIEFDELFLRAVLHVLKAKRLGIWLFMSEMPFGTLSVQMLWKLFYLMHQVESGNLQQLCASLQPAECKRQLQDPEHVASFEKCLSSMNSSEEICLLTTFAQMARARRTNVDEGFIKIIVLEIYEVSYVILSTRETFSKVGRELLGSIAAVHPEIISVLLDRVQETIDQVGMVSLYLFKELPLHLWRPSASEIAVIRDWLLSYNLAAVKNKLACVILEGLNWGFAKQGNLHLDQALHTEVALLVLEAYQKYLAQKPYAGLISESMKQVSYLASIVRYGETPETSFNQWAWNLILRLKLHKNDFGRQNFPVVPFCNTVPDMTESSMFHPLLKAVKSGLPIGCYLALAVTAVGHSIEKFCAEGIPLLGVLVQSRHLRAVVHVLDKVLPVFYPCQYYLLKNEQFLSNLLLFLHLDSGVPQGVTQQVTHRVAHHLTGAIHGDNVKLLNSMIQAHICVSTQPDEVGPVAVLEFWVQALISQHLWYREQSILFLMDHLCKTAFQLMQEDCVQKLLYQQHKNALGYHCDRSLLSSLVNWIVAGNITPSFVEGLSTSTQVWFAWTVLNMESIFEEDSQLRRVVERELVINAFSPDQALKKAQVQLKLPIVPSLQRLLIYRWAHQALVTPADHPLLPLIWQKFFLLYLHRPGPQYGLPVDGCIGRRFFQSPSHVNLLKDMKRRLTEVADFHYAASKALRVPAEGSEGTPERQAGTPGFLTSPELHRELVRLFNVYILWLEDENFQKGDIYIPSLPKHYDVYRLAKVMQNQQDLWMEYANMERIQHEFQETVALWTQAKLESHSVPCSSSTQLDFTDPLLGEYYDINPLKERVLESALMKAKVSTLYLSNENCSLRVPCLK</sequence>
<dbReference type="Pfam" id="PF26573">
    <property type="entry name" value="TPR_Epg5_2"/>
    <property type="match status" value="1"/>
</dbReference>
<feature type="region of interest" description="Disordered" evidence="3">
    <location>
        <begin position="151"/>
        <end position="182"/>
    </location>
</feature>
<dbReference type="GO" id="GO:0006914">
    <property type="term" value="P:autophagy"/>
    <property type="evidence" value="ECO:0007669"/>
    <property type="project" value="UniProtKB-KW"/>
</dbReference>
<feature type="compositionally biased region" description="Polar residues" evidence="3">
    <location>
        <begin position="151"/>
        <end position="174"/>
    </location>
</feature>
<dbReference type="EMBL" id="CH474069">
    <property type="protein sequence ID" value="EDL84690.1"/>
    <property type="molecule type" value="Genomic_DNA"/>
</dbReference>
<evidence type="ECO:0000313" key="5">
    <source>
        <dbReference type="EMBL" id="EDL84690.1"/>
    </source>
</evidence>
<reference evidence="5 6" key="1">
    <citation type="submission" date="2005-09" db="EMBL/GenBank/DDBJ databases">
        <authorList>
            <person name="Mural R.J."/>
            <person name="Li P.W."/>
            <person name="Adams M.D."/>
            <person name="Amanatides P.G."/>
            <person name="Baden-Tillson H."/>
            <person name="Barnstead M."/>
            <person name="Chin S.H."/>
            <person name="Dew I."/>
            <person name="Evans C.A."/>
            <person name="Ferriera S."/>
            <person name="Flanigan M."/>
            <person name="Fosler C."/>
            <person name="Glodek A."/>
            <person name="Gu Z."/>
            <person name="Holt R.A."/>
            <person name="Jennings D."/>
            <person name="Kraft C.L."/>
            <person name="Lu F."/>
            <person name="Nguyen T."/>
            <person name="Nusskern D.R."/>
            <person name="Pfannkoch C.M."/>
            <person name="Sitter C."/>
            <person name="Sutton G.G."/>
            <person name="Venter J.C."/>
            <person name="Wang Z."/>
            <person name="Woodage T."/>
            <person name="Zheng X.H."/>
            <person name="Zhong F."/>
        </authorList>
    </citation>
    <scope>NUCLEOTIDE SEQUENCE [LARGE SCALE GENOMIC DNA]</scope>
    <source>
        <strain>BN</strain>
        <strain evidence="6">Sprague-Dawley</strain>
    </source>
</reference>